<protein>
    <submittedName>
        <fullName evidence="2">Uncharacterized protein</fullName>
    </submittedName>
</protein>
<feature type="region of interest" description="Disordered" evidence="1">
    <location>
        <begin position="1"/>
        <end position="25"/>
    </location>
</feature>
<feature type="compositionally biased region" description="Polar residues" evidence="1">
    <location>
        <begin position="1"/>
        <end position="11"/>
    </location>
</feature>
<feature type="compositionally biased region" description="Basic and acidic residues" evidence="1">
    <location>
        <begin position="12"/>
        <end position="22"/>
    </location>
</feature>
<evidence type="ECO:0000256" key="1">
    <source>
        <dbReference type="SAM" id="MobiDB-lite"/>
    </source>
</evidence>
<dbReference type="Proteomes" id="UP000004136">
    <property type="component" value="Unassembled WGS sequence"/>
</dbReference>
<proteinExistence type="predicted"/>
<evidence type="ECO:0000313" key="2">
    <source>
        <dbReference type="EMBL" id="EJV86812.1"/>
    </source>
</evidence>
<comment type="caution">
    <text evidence="2">The sequence shown here is derived from an EMBL/GenBank/DDBJ whole genome shotgun (WGS) entry which is preliminary data.</text>
</comment>
<reference evidence="2 3" key="1">
    <citation type="submission" date="2012-04" db="EMBL/GenBank/DDBJ databases">
        <title>The Genome Sequence of Bacillus cereus HuA2-1.</title>
        <authorList>
            <consortium name="The Broad Institute Genome Sequencing Platform"/>
            <consortium name="The Broad Institute Genome Sequencing Center for Infectious Disease"/>
            <person name="Feldgarden M."/>
            <person name="Van der Auwera G.A."/>
            <person name="Mahillon J."/>
            <person name="Duprez V."/>
            <person name="Timmery S."/>
            <person name="Mattelet C."/>
            <person name="Dierick K."/>
            <person name="Sun M."/>
            <person name="Yu Z."/>
            <person name="Zhu L."/>
            <person name="Hu X."/>
            <person name="Shank E.B."/>
            <person name="Swiecicka I."/>
            <person name="Hansen B.M."/>
            <person name="Andrup L."/>
            <person name="Young S.K."/>
            <person name="Zeng Q."/>
            <person name="Gargeya S."/>
            <person name="Fitzgerald M."/>
            <person name="Haas B."/>
            <person name="Abouelleil A."/>
            <person name="Alvarado L."/>
            <person name="Arachchi H.M."/>
            <person name="Berlin A."/>
            <person name="Chapman S.B."/>
            <person name="Goldberg J."/>
            <person name="Griggs A."/>
            <person name="Gujja S."/>
            <person name="Hansen M."/>
            <person name="Howarth C."/>
            <person name="Imamovic A."/>
            <person name="Larimer J."/>
            <person name="McCowen C."/>
            <person name="Montmayeur A."/>
            <person name="Murphy C."/>
            <person name="Neiman D."/>
            <person name="Pearson M."/>
            <person name="Priest M."/>
            <person name="Roberts A."/>
            <person name="Saif S."/>
            <person name="Shea T."/>
            <person name="Sisk P."/>
            <person name="Sykes S."/>
            <person name="Wortman J."/>
            <person name="Nusbaum C."/>
            <person name="Birren B."/>
        </authorList>
    </citation>
    <scope>NUCLEOTIDE SEQUENCE [LARGE SCALE GENOMIC DNA]</scope>
    <source>
        <strain evidence="2 3">HuA2-1</strain>
    </source>
</reference>
<dbReference type="EMBL" id="AHDV01000009">
    <property type="protein sequence ID" value="EJV86812.1"/>
    <property type="molecule type" value="Genomic_DNA"/>
</dbReference>
<name>J9CN79_BACCE</name>
<dbReference type="RefSeq" id="WP_002136093.1">
    <property type="nucleotide sequence ID" value="NZ_JH804672.1"/>
</dbReference>
<gene>
    <name evidence="2" type="ORF">IG3_01702</name>
</gene>
<sequence length="157" mass="18803">MSHTLNSTNDRSWLRESHEKRSNRSVKLGKQAIDLLIKKNEPVTYSTIADISKKIDSEGKGIHPNTIRTNEQLYEYYKQNSITYKQKMNDQNKKTNYNTTTDEFDFRKIKPNRNLENTHRKYMKLSKKELIQRLINAEQYISENNSKWVTKHFELFK</sequence>
<dbReference type="AlphaFoldDB" id="J9CN79"/>
<accession>J9CN79</accession>
<dbReference type="OrthoDB" id="2734700at2"/>
<evidence type="ECO:0000313" key="3">
    <source>
        <dbReference type="Proteomes" id="UP000004136"/>
    </source>
</evidence>
<dbReference type="HOGENOM" id="CLU_141465_0_0_9"/>
<organism evidence="2 3">
    <name type="scientific">Bacillus cereus HuA2-1</name>
    <dbReference type="NCBI Taxonomy" id="1053201"/>
    <lineage>
        <taxon>Bacteria</taxon>
        <taxon>Bacillati</taxon>
        <taxon>Bacillota</taxon>
        <taxon>Bacilli</taxon>
        <taxon>Bacillales</taxon>
        <taxon>Bacillaceae</taxon>
        <taxon>Bacillus</taxon>
        <taxon>Bacillus cereus group</taxon>
    </lineage>
</organism>
<dbReference type="PATRIC" id="fig|1053201.3.peg.1749"/>